<evidence type="ECO:0000313" key="2">
    <source>
        <dbReference type="Proteomes" id="UP000823821"/>
    </source>
</evidence>
<reference evidence="1" key="1">
    <citation type="journal article" date="2021" name="PeerJ">
        <title>Extensive microbial diversity within the chicken gut microbiome revealed by metagenomics and culture.</title>
        <authorList>
            <person name="Gilroy R."/>
            <person name="Ravi A."/>
            <person name="Getino M."/>
            <person name="Pursley I."/>
            <person name="Horton D.L."/>
            <person name="Alikhan N.F."/>
            <person name="Baker D."/>
            <person name="Gharbi K."/>
            <person name="Hall N."/>
            <person name="Watson M."/>
            <person name="Adriaenssens E.M."/>
            <person name="Foster-Nyarko E."/>
            <person name="Jarju S."/>
            <person name="Secka A."/>
            <person name="Antonio M."/>
            <person name="Oren A."/>
            <person name="Chaudhuri R.R."/>
            <person name="La Ragione R."/>
            <person name="Hildebrand F."/>
            <person name="Pallen M.J."/>
        </authorList>
    </citation>
    <scope>NUCLEOTIDE SEQUENCE</scope>
    <source>
        <strain evidence="1">5032</strain>
    </source>
</reference>
<protein>
    <submittedName>
        <fullName evidence="1">DUF1848 domain-containing protein</fullName>
    </submittedName>
</protein>
<dbReference type="AlphaFoldDB" id="A0A9D2HLK3"/>
<dbReference type="Proteomes" id="UP000823821">
    <property type="component" value="Unassembled WGS sequence"/>
</dbReference>
<evidence type="ECO:0000313" key="1">
    <source>
        <dbReference type="EMBL" id="HJA78382.1"/>
    </source>
</evidence>
<reference evidence="1" key="2">
    <citation type="submission" date="2021-04" db="EMBL/GenBank/DDBJ databases">
        <authorList>
            <person name="Gilroy R."/>
        </authorList>
    </citation>
    <scope>NUCLEOTIDE SEQUENCE</scope>
    <source>
        <strain evidence="1">5032</strain>
    </source>
</reference>
<gene>
    <name evidence="1" type="ORF">H9784_02245</name>
</gene>
<dbReference type="EMBL" id="DWZD01000016">
    <property type="protein sequence ID" value="HJA78382.1"/>
    <property type="molecule type" value="Genomic_DNA"/>
</dbReference>
<dbReference type="InterPro" id="IPR014998">
    <property type="entry name" value="DUF1848"/>
</dbReference>
<accession>A0A9D2HLK3</accession>
<organism evidence="1 2">
    <name type="scientific">Candidatus Desulfovibrio intestinavium</name>
    <dbReference type="NCBI Taxonomy" id="2838534"/>
    <lineage>
        <taxon>Bacteria</taxon>
        <taxon>Pseudomonadati</taxon>
        <taxon>Thermodesulfobacteriota</taxon>
        <taxon>Desulfovibrionia</taxon>
        <taxon>Desulfovibrionales</taxon>
        <taxon>Desulfovibrionaceae</taxon>
        <taxon>Desulfovibrio</taxon>
    </lineage>
</organism>
<name>A0A9D2HLK3_9BACT</name>
<proteinExistence type="predicted"/>
<sequence>MQHPRRRILTAAGEREAVAPLIVSASRATDIPAFHGAWFMERLRAGYCLRRNPCNSRQVSVIALDSARVFVFWSKNPRPFLPHLREIAARGHAFYFQFTLNDYEAEGLEPHVPPLAQRIETFRRLADMYGPERVIWRFDPLLLGGGLDVPRLLDRIDALGRRLAPHTEKLVFSFLDMYRKTQLALRRHDPSLRAPDAAEMGQLAAGLRRLADSWPHSLRLASCAEDIGLEAFGIAHNACVDGELVRRLCPRDADVLRLCGSVPPAQLSLLPLAGACGTPGTPDGPLPRDSSQRTACRCLPSRDIGEYSTCRHGCLYCYANQSEAVVRARLSGLRPGRESLI</sequence>
<dbReference type="Pfam" id="PF08902">
    <property type="entry name" value="DUF1848"/>
    <property type="match status" value="1"/>
</dbReference>
<comment type="caution">
    <text evidence="1">The sequence shown here is derived from an EMBL/GenBank/DDBJ whole genome shotgun (WGS) entry which is preliminary data.</text>
</comment>